<gene>
    <name evidence="2" type="ORF">CBM2594_B10615</name>
</gene>
<feature type="compositionally biased region" description="Basic residues" evidence="1">
    <location>
        <begin position="180"/>
        <end position="195"/>
    </location>
</feature>
<dbReference type="Proteomes" id="UP000257139">
    <property type="component" value="Chromosome CBM2594_b"/>
</dbReference>
<evidence type="ECO:0000256" key="1">
    <source>
        <dbReference type="SAM" id="MobiDB-lite"/>
    </source>
</evidence>
<name>A0A7Z7JB62_9BURK</name>
<evidence type="ECO:0000313" key="3">
    <source>
        <dbReference type="Proteomes" id="UP000257139"/>
    </source>
</evidence>
<evidence type="ECO:0000313" key="2">
    <source>
        <dbReference type="EMBL" id="SPC21511.1"/>
    </source>
</evidence>
<organism evidence="2 3">
    <name type="scientific">Cupriavidus taiwanensis</name>
    <dbReference type="NCBI Taxonomy" id="164546"/>
    <lineage>
        <taxon>Bacteria</taxon>
        <taxon>Pseudomonadati</taxon>
        <taxon>Pseudomonadota</taxon>
        <taxon>Betaproteobacteria</taxon>
        <taxon>Burkholderiales</taxon>
        <taxon>Burkholderiaceae</taxon>
        <taxon>Cupriavidus</taxon>
    </lineage>
</organism>
<reference evidence="2 3" key="1">
    <citation type="submission" date="2018-01" db="EMBL/GenBank/DDBJ databases">
        <authorList>
            <person name="Clerissi C."/>
        </authorList>
    </citation>
    <scope>NUCLEOTIDE SEQUENCE [LARGE SCALE GENOMIC DNA]</scope>
    <source>
        <strain evidence="2">Cupriavidus taiwanensis STM 6021</strain>
    </source>
</reference>
<feature type="region of interest" description="Disordered" evidence="1">
    <location>
        <begin position="85"/>
        <end position="234"/>
    </location>
</feature>
<proteinExistence type="predicted"/>
<accession>A0A7Z7JB62</accession>
<feature type="compositionally biased region" description="Basic residues" evidence="1">
    <location>
        <begin position="205"/>
        <end position="234"/>
    </location>
</feature>
<dbReference type="AlphaFoldDB" id="A0A7Z7JB62"/>
<dbReference type="EMBL" id="LT978514">
    <property type="protein sequence ID" value="SPC21511.1"/>
    <property type="molecule type" value="Genomic_DNA"/>
</dbReference>
<sequence length="234" mass="24744">MARAASPLASPIPRAAGVPAVWSVTVMLPVFPSCFVALAGGRGPDGRGCFAAIIGAGTACRLPRIWDGQRRAAVRSVRAAAFTLKGPAGPSARGRDMSESAVVPAQSAHRAATQGAHRAVAREDRHGKHNKSPHRRRRPPGAAPPGAGRRPARGGCRGIGLRRVRGGGAGMAGAAPARRAAVRPRPARRQRHRRDPQRAGALSRLRLHGRDRVRRRPACAGQHRGRRHRLPAQG</sequence>
<feature type="compositionally biased region" description="Basic residues" evidence="1">
    <location>
        <begin position="127"/>
        <end position="139"/>
    </location>
</feature>
<protein>
    <submittedName>
        <fullName evidence="2">Uncharacterized protein</fullName>
    </submittedName>
</protein>